<evidence type="ECO:0000313" key="1">
    <source>
        <dbReference type="EMBL" id="EON95708.1"/>
    </source>
</evidence>
<dbReference type="OrthoDB" id="21416at2759"/>
<dbReference type="AlphaFoldDB" id="R8B8T5"/>
<protein>
    <submittedName>
        <fullName evidence="1">Putative zinc finger protein</fullName>
    </submittedName>
</protein>
<dbReference type="GeneID" id="19329669"/>
<dbReference type="Proteomes" id="UP000014074">
    <property type="component" value="Unassembled WGS sequence"/>
</dbReference>
<accession>R8B8T5</accession>
<organism evidence="1 2">
    <name type="scientific">Phaeoacremonium minimum (strain UCR-PA7)</name>
    <name type="common">Esca disease fungus</name>
    <name type="synonym">Togninia minima</name>
    <dbReference type="NCBI Taxonomy" id="1286976"/>
    <lineage>
        <taxon>Eukaryota</taxon>
        <taxon>Fungi</taxon>
        <taxon>Dikarya</taxon>
        <taxon>Ascomycota</taxon>
        <taxon>Pezizomycotina</taxon>
        <taxon>Sordariomycetes</taxon>
        <taxon>Sordariomycetidae</taxon>
        <taxon>Togniniales</taxon>
        <taxon>Togniniaceae</taxon>
        <taxon>Phaeoacremonium</taxon>
    </lineage>
</organism>
<gene>
    <name evidence="1" type="ORF">UCRPA7_8784</name>
</gene>
<dbReference type="RefSeq" id="XP_007919485.1">
    <property type="nucleotide sequence ID" value="XM_007921294.1"/>
</dbReference>
<dbReference type="EMBL" id="KB933378">
    <property type="protein sequence ID" value="EON95708.1"/>
    <property type="molecule type" value="Genomic_DNA"/>
</dbReference>
<proteinExistence type="predicted"/>
<dbReference type="KEGG" id="tmn:UCRPA7_8784"/>
<keyword evidence="2" id="KW-1185">Reference proteome</keyword>
<sequence length="121" mass="13921">MNTEQYIVIDGLDELPDRERIDMVQFLVSIVDKSNDHTPGKIRLLLISQDLADMRKLMKTSAEILDLKTSDTEDDVKVFVDKRLERLKDRFDLSEQQTLQIRLLVLRGTNGKRNSTFAGAN</sequence>
<evidence type="ECO:0000313" key="2">
    <source>
        <dbReference type="Proteomes" id="UP000014074"/>
    </source>
</evidence>
<name>R8B8T5_PHAM7</name>
<reference evidence="2" key="1">
    <citation type="journal article" date="2013" name="Genome Announc.">
        <title>Draft genome sequence of the ascomycete Phaeoacremonium aleophilum strain UCR-PA7, a causal agent of the esca disease complex in grapevines.</title>
        <authorList>
            <person name="Blanco-Ulate B."/>
            <person name="Rolshausen P."/>
            <person name="Cantu D."/>
        </authorList>
    </citation>
    <scope>NUCLEOTIDE SEQUENCE [LARGE SCALE GENOMIC DNA]</scope>
    <source>
        <strain evidence="2">UCR-PA7</strain>
    </source>
</reference>
<dbReference type="HOGENOM" id="CLU_2039695_0_0_1"/>